<dbReference type="GO" id="GO:0009738">
    <property type="term" value="P:abscisic acid-activated signaling pathway"/>
    <property type="evidence" value="ECO:0007669"/>
    <property type="project" value="UniProtKB-KW"/>
</dbReference>
<name>A0A5C1YVF7_CYMEN</name>
<dbReference type="GO" id="GO:0005634">
    <property type="term" value="C:nucleus"/>
    <property type="evidence" value="ECO:0007669"/>
    <property type="project" value="UniProtKB-SubCell"/>
</dbReference>
<evidence type="ECO:0000256" key="1">
    <source>
        <dbReference type="ARBA" id="ARBA00004123"/>
    </source>
</evidence>
<dbReference type="GO" id="GO:0003677">
    <property type="term" value="F:DNA binding"/>
    <property type="evidence" value="ECO:0007669"/>
    <property type="project" value="UniProtKB-KW"/>
</dbReference>
<evidence type="ECO:0000313" key="6">
    <source>
        <dbReference type="EMBL" id="QEO19205.1"/>
    </source>
</evidence>
<sequence>MNIDNPLKIIFPQEANQSALKGFEMPRFVGKKTVDEVWREKQRQQKDGAEPQRTARLGEMTLEDFLVKAGVETDGSDKRNDSTRELHWLQRQSQKLMLGFYVPSRPATLPIDTGGSNAILPSIYPDDQVNISSPLLSGRKRVVGDEMGETAVERRRKRMIKNRDSAARSRARKQARIFLSPTFVF</sequence>
<protein>
    <submittedName>
        <fullName evidence="6">Putative ABSCISIC ACID-INSENSITIVE 5-like protein 3 isoform X1</fullName>
    </submittedName>
</protein>
<dbReference type="GO" id="GO:0003700">
    <property type="term" value="F:DNA-binding transcription factor activity"/>
    <property type="evidence" value="ECO:0007669"/>
    <property type="project" value="InterPro"/>
</dbReference>
<proteinExistence type="evidence at transcript level"/>
<feature type="domain" description="BZIP" evidence="5">
    <location>
        <begin position="157"/>
        <end position="172"/>
    </location>
</feature>
<dbReference type="PROSITE" id="PS00036">
    <property type="entry name" value="BZIP_BASIC"/>
    <property type="match status" value="1"/>
</dbReference>
<evidence type="ECO:0000259" key="5">
    <source>
        <dbReference type="PROSITE" id="PS00036"/>
    </source>
</evidence>
<evidence type="ECO:0000256" key="3">
    <source>
        <dbReference type="ARBA" id="ARBA00023125"/>
    </source>
</evidence>
<keyword evidence="4" id="KW-0539">Nucleus</keyword>
<dbReference type="AlphaFoldDB" id="A0A5C1YVF7"/>
<reference evidence="6" key="1">
    <citation type="submission" date="2019-01" db="EMBL/GenBank/DDBJ databases">
        <authorList>
            <person name="Yang F."/>
            <person name="Zhu G."/>
            <person name="Wei Y."/>
            <person name="Guo J."/>
            <person name="Jin J."/>
        </authorList>
    </citation>
    <scope>NUCLEOTIDE SEQUENCE</scope>
</reference>
<keyword evidence="3" id="KW-0238">DNA-binding</keyword>
<dbReference type="GO" id="GO:0045893">
    <property type="term" value="P:positive regulation of DNA-templated transcription"/>
    <property type="evidence" value="ECO:0007669"/>
    <property type="project" value="InterPro"/>
</dbReference>
<dbReference type="InterPro" id="IPR004827">
    <property type="entry name" value="bZIP"/>
</dbReference>
<dbReference type="EMBL" id="MK440194">
    <property type="protein sequence ID" value="QEO19205.1"/>
    <property type="molecule type" value="mRNA"/>
</dbReference>
<dbReference type="PANTHER" id="PTHR22952:SF385">
    <property type="entry name" value="ABSCISIC ACID-INSENSITIVE 5-LIKE PROTEIN 2"/>
    <property type="match status" value="1"/>
</dbReference>
<evidence type="ECO:0000256" key="4">
    <source>
        <dbReference type="ARBA" id="ARBA00023242"/>
    </source>
</evidence>
<organism evidence="6">
    <name type="scientific">Cymbidium ensifolium</name>
    <name type="common">Orchid</name>
    <name type="synonym">Epidendrum ensifolium</name>
    <dbReference type="NCBI Taxonomy" id="78740"/>
    <lineage>
        <taxon>Eukaryota</taxon>
        <taxon>Viridiplantae</taxon>
        <taxon>Streptophyta</taxon>
        <taxon>Embryophyta</taxon>
        <taxon>Tracheophyta</taxon>
        <taxon>Spermatophyta</taxon>
        <taxon>Magnoliopsida</taxon>
        <taxon>Liliopsida</taxon>
        <taxon>Asparagales</taxon>
        <taxon>Orchidaceae</taxon>
        <taxon>Epidendroideae</taxon>
        <taxon>Cymbidieae</taxon>
        <taxon>Cymbidiinae</taxon>
        <taxon>Cymbidium</taxon>
    </lineage>
</organism>
<evidence type="ECO:0000256" key="2">
    <source>
        <dbReference type="ARBA" id="ARBA00022682"/>
    </source>
</evidence>
<dbReference type="PANTHER" id="PTHR22952">
    <property type="entry name" value="CAMP-RESPONSE ELEMENT BINDING PROTEIN-RELATED"/>
    <property type="match status" value="1"/>
</dbReference>
<dbReference type="InterPro" id="IPR043452">
    <property type="entry name" value="BZIP46-like"/>
</dbReference>
<accession>A0A5C1YVF7</accession>
<keyword evidence="2" id="KW-0938">Abscisic acid signaling pathway</keyword>
<comment type="subcellular location">
    <subcellularLocation>
        <location evidence="1">Nucleus</location>
    </subcellularLocation>
</comment>